<organism evidence="2 3">
    <name type="scientific">Sneathiella sedimenti</name>
    <dbReference type="NCBI Taxonomy" id="2816034"/>
    <lineage>
        <taxon>Bacteria</taxon>
        <taxon>Pseudomonadati</taxon>
        <taxon>Pseudomonadota</taxon>
        <taxon>Alphaproteobacteria</taxon>
        <taxon>Sneathiellales</taxon>
        <taxon>Sneathiellaceae</taxon>
        <taxon>Sneathiella</taxon>
    </lineage>
</organism>
<reference evidence="2 3" key="1">
    <citation type="submission" date="2021-03" db="EMBL/GenBank/DDBJ databases">
        <title>Sneathiella sp. CAU 1612 isolated from Kang Won-do.</title>
        <authorList>
            <person name="Kim W."/>
        </authorList>
    </citation>
    <scope>NUCLEOTIDE SEQUENCE [LARGE SCALE GENOMIC DNA]</scope>
    <source>
        <strain evidence="2 3">CAU 1612</strain>
    </source>
</reference>
<evidence type="ECO:0000313" key="2">
    <source>
        <dbReference type="EMBL" id="MBO0332171.1"/>
    </source>
</evidence>
<evidence type="ECO:0000259" key="1">
    <source>
        <dbReference type="SMART" id="SM00924"/>
    </source>
</evidence>
<dbReference type="SUPFAM" id="SSF54631">
    <property type="entry name" value="CBS-domain pair"/>
    <property type="match status" value="1"/>
</dbReference>
<accession>A0ABS3F218</accession>
<dbReference type="Pfam" id="PF03448">
    <property type="entry name" value="MgtE_N"/>
    <property type="match status" value="1"/>
</dbReference>
<name>A0ABS3F218_9PROT</name>
<sequence length="286" mass="30851">MPSASPLSVAFIERNPSAAARILENLAIDDAAALISVLPGYASASALGRMTPFAAAQCMAQLDTDQVAHLLRTMMFLDAASILRVMSVENRDAVMEALPFDLARDFRKSLNHPRNSVGAWMDQRVSPLPLSRTVADALKYAKRKTRPEGDELFVVDDAHRFVGVIRISHLVQKDGKAALQDVVNSAPPTLSNRATLASVVNSPHWDEHARLAVVGRKGNFLGTLSRSLARQGIADALRDPNSLTSTSILTHLINSCFVTFVGLIGLVLNPADTQGPKTDLETKHDG</sequence>
<gene>
    <name evidence="2" type="ORF">J0X12_01000</name>
</gene>
<dbReference type="InterPro" id="IPR006669">
    <property type="entry name" value="MgtE_transporter"/>
</dbReference>
<protein>
    <submittedName>
        <fullName evidence="2">Magnesium transporter</fullName>
    </submittedName>
</protein>
<evidence type="ECO:0000313" key="3">
    <source>
        <dbReference type="Proteomes" id="UP000664761"/>
    </source>
</evidence>
<dbReference type="SUPFAM" id="SSF158791">
    <property type="entry name" value="MgtE N-terminal domain-like"/>
    <property type="match status" value="1"/>
</dbReference>
<dbReference type="Proteomes" id="UP000664761">
    <property type="component" value="Unassembled WGS sequence"/>
</dbReference>
<dbReference type="EMBL" id="JAFLNC010000001">
    <property type="protein sequence ID" value="MBO0332171.1"/>
    <property type="molecule type" value="Genomic_DNA"/>
</dbReference>
<dbReference type="PANTHER" id="PTHR43773">
    <property type="entry name" value="MAGNESIUM TRANSPORTER MGTE"/>
    <property type="match status" value="1"/>
</dbReference>
<comment type="caution">
    <text evidence="2">The sequence shown here is derived from an EMBL/GenBank/DDBJ whole genome shotgun (WGS) entry which is preliminary data.</text>
</comment>
<dbReference type="Gene3D" id="1.25.60.10">
    <property type="entry name" value="MgtE N-terminal domain-like"/>
    <property type="match status" value="1"/>
</dbReference>
<dbReference type="InterPro" id="IPR006668">
    <property type="entry name" value="Mg_transptr_MgtE_intracell_dom"/>
</dbReference>
<dbReference type="SMART" id="SM00924">
    <property type="entry name" value="MgtE_N"/>
    <property type="match status" value="1"/>
</dbReference>
<proteinExistence type="predicted"/>
<keyword evidence="3" id="KW-1185">Reference proteome</keyword>
<dbReference type="InterPro" id="IPR046342">
    <property type="entry name" value="CBS_dom_sf"/>
</dbReference>
<dbReference type="InterPro" id="IPR038076">
    <property type="entry name" value="MgtE_N_sf"/>
</dbReference>
<dbReference type="RefSeq" id="WP_207041074.1">
    <property type="nucleotide sequence ID" value="NZ_JAFLNC010000001.1"/>
</dbReference>
<feature type="domain" description="Magnesium transporter MgtE intracellular" evidence="1">
    <location>
        <begin position="14"/>
        <end position="117"/>
    </location>
</feature>
<dbReference type="Gene3D" id="3.10.580.10">
    <property type="entry name" value="CBS-domain"/>
    <property type="match status" value="1"/>
</dbReference>
<dbReference type="PANTHER" id="PTHR43773:SF1">
    <property type="entry name" value="MAGNESIUM TRANSPORTER MGTE"/>
    <property type="match status" value="1"/>
</dbReference>